<dbReference type="Gene3D" id="3.40.1440.10">
    <property type="entry name" value="GIY-YIG endonuclease"/>
    <property type="match status" value="1"/>
</dbReference>
<accession>A0A8J3DAE2</accession>
<dbReference type="InterPro" id="IPR036876">
    <property type="entry name" value="UVR_dom_sf"/>
</dbReference>
<dbReference type="InterPro" id="IPR001943">
    <property type="entry name" value="UVR_dom"/>
</dbReference>
<feature type="domain" description="UVR" evidence="7">
    <location>
        <begin position="208"/>
        <end position="243"/>
    </location>
</feature>
<protein>
    <submittedName>
        <fullName evidence="10">UvrABC system protein C</fullName>
    </submittedName>
</protein>
<keyword evidence="3" id="KW-0228">DNA excision</keyword>
<dbReference type="CDD" id="cd10434">
    <property type="entry name" value="GIY-YIG_UvrC_Cho"/>
    <property type="match status" value="1"/>
</dbReference>
<evidence type="ECO:0000256" key="1">
    <source>
        <dbReference type="ARBA" id="ARBA00022490"/>
    </source>
</evidence>
<dbReference type="PROSITE" id="PS50165">
    <property type="entry name" value="UVRC"/>
    <property type="match status" value="1"/>
</dbReference>
<dbReference type="InterPro" id="IPR000305">
    <property type="entry name" value="GIY-YIG_endonuc"/>
</dbReference>
<dbReference type="RefSeq" id="WP_189512717.1">
    <property type="nucleotide sequence ID" value="NZ_BMXG01000005.1"/>
</dbReference>
<feature type="domain" description="GIY-YIG" evidence="8">
    <location>
        <begin position="15"/>
        <end position="97"/>
    </location>
</feature>
<evidence type="ECO:0000256" key="6">
    <source>
        <dbReference type="ARBA" id="ARBA00023236"/>
    </source>
</evidence>
<evidence type="ECO:0000256" key="3">
    <source>
        <dbReference type="ARBA" id="ARBA00022769"/>
    </source>
</evidence>
<dbReference type="PANTHER" id="PTHR30562">
    <property type="entry name" value="UVRC/OXIDOREDUCTASE"/>
    <property type="match status" value="1"/>
</dbReference>
<keyword evidence="1" id="KW-0963">Cytoplasm</keyword>
<dbReference type="GO" id="GO:0009432">
    <property type="term" value="P:SOS response"/>
    <property type="evidence" value="ECO:0007669"/>
    <property type="project" value="UniProtKB-KW"/>
</dbReference>
<reference evidence="10" key="2">
    <citation type="submission" date="2020-09" db="EMBL/GenBank/DDBJ databases">
        <authorList>
            <person name="Sun Q."/>
            <person name="Kim S."/>
        </authorList>
    </citation>
    <scope>NUCLEOTIDE SEQUENCE</scope>
    <source>
        <strain evidence="10">KCTC 12870</strain>
    </source>
</reference>
<keyword evidence="4" id="KW-0267">Excision nuclease</keyword>
<dbReference type="GO" id="GO:0003677">
    <property type="term" value="F:DNA binding"/>
    <property type="evidence" value="ECO:0007669"/>
    <property type="project" value="InterPro"/>
</dbReference>
<dbReference type="Pfam" id="PF02151">
    <property type="entry name" value="UVR"/>
    <property type="match status" value="1"/>
</dbReference>
<proteinExistence type="predicted"/>
<keyword evidence="11" id="KW-1185">Reference proteome</keyword>
<dbReference type="InterPro" id="IPR038476">
    <property type="entry name" value="UvrC_RNase_H_dom_sf"/>
</dbReference>
<dbReference type="InterPro" id="IPR003583">
    <property type="entry name" value="Hlx-hairpin-Hlx_DNA-bd_motif"/>
</dbReference>
<dbReference type="Pfam" id="PF01541">
    <property type="entry name" value="GIY-YIG"/>
    <property type="match status" value="1"/>
</dbReference>
<keyword evidence="2" id="KW-0227">DNA damage</keyword>
<dbReference type="GO" id="GO:0006289">
    <property type="term" value="P:nucleotide-excision repair"/>
    <property type="evidence" value="ECO:0007669"/>
    <property type="project" value="InterPro"/>
</dbReference>
<reference evidence="10" key="1">
    <citation type="journal article" date="2014" name="Int. J. Syst. Evol. Microbiol.">
        <title>Complete genome sequence of Corynebacterium casei LMG S-19264T (=DSM 44701T), isolated from a smear-ripened cheese.</title>
        <authorList>
            <consortium name="US DOE Joint Genome Institute (JGI-PGF)"/>
            <person name="Walter F."/>
            <person name="Albersmeier A."/>
            <person name="Kalinowski J."/>
            <person name="Ruckert C."/>
        </authorList>
    </citation>
    <scope>NUCLEOTIDE SEQUENCE</scope>
    <source>
        <strain evidence="10">KCTC 12870</strain>
    </source>
</reference>
<dbReference type="InterPro" id="IPR047296">
    <property type="entry name" value="GIY-YIG_UvrC_Cho"/>
</dbReference>
<dbReference type="Gene3D" id="4.10.860.10">
    <property type="entry name" value="UVR domain"/>
    <property type="match status" value="1"/>
</dbReference>
<dbReference type="SMART" id="SM00465">
    <property type="entry name" value="GIYc"/>
    <property type="match status" value="1"/>
</dbReference>
<dbReference type="InterPro" id="IPR001162">
    <property type="entry name" value="UvrC_RNase_H_dom"/>
</dbReference>
<organism evidence="10 11">
    <name type="scientific">Cerasicoccus arenae</name>
    <dbReference type="NCBI Taxonomy" id="424488"/>
    <lineage>
        <taxon>Bacteria</taxon>
        <taxon>Pseudomonadati</taxon>
        <taxon>Verrucomicrobiota</taxon>
        <taxon>Opitutia</taxon>
        <taxon>Puniceicoccales</taxon>
        <taxon>Cerasicoccaceae</taxon>
        <taxon>Cerasicoccus</taxon>
    </lineage>
</organism>
<dbReference type="PROSITE" id="PS50151">
    <property type="entry name" value="UVR"/>
    <property type="match status" value="1"/>
</dbReference>
<dbReference type="EMBL" id="BMXG01000005">
    <property type="protein sequence ID" value="GHB96810.1"/>
    <property type="molecule type" value="Genomic_DNA"/>
</dbReference>
<dbReference type="PROSITE" id="PS50164">
    <property type="entry name" value="GIY_YIG"/>
    <property type="match status" value="1"/>
</dbReference>
<dbReference type="InterPro" id="IPR010994">
    <property type="entry name" value="RuvA_2-like"/>
</dbReference>
<feature type="domain" description="UvrC family homology region profile" evidence="9">
    <location>
        <begin position="239"/>
        <end position="366"/>
    </location>
</feature>
<evidence type="ECO:0000259" key="7">
    <source>
        <dbReference type="PROSITE" id="PS50151"/>
    </source>
</evidence>
<dbReference type="SUPFAM" id="SSF47781">
    <property type="entry name" value="RuvA domain 2-like"/>
    <property type="match status" value="1"/>
</dbReference>
<dbReference type="SUPFAM" id="SSF82771">
    <property type="entry name" value="GIY-YIG endonuclease"/>
    <property type="match status" value="1"/>
</dbReference>
<evidence type="ECO:0000256" key="5">
    <source>
        <dbReference type="ARBA" id="ARBA00023204"/>
    </source>
</evidence>
<dbReference type="Gene3D" id="1.10.150.20">
    <property type="entry name" value="5' to 3' exonuclease, C-terminal subdomain"/>
    <property type="match status" value="1"/>
</dbReference>
<dbReference type="GO" id="GO:0009381">
    <property type="term" value="F:excinuclease ABC activity"/>
    <property type="evidence" value="ECO:0007669"/>
    <property type="project" value="InterPro"/>
</dbReference>
<keyword evidence="6" id="KW-0742">SOS response</keyword>
<name>A0A8J3DAE2_9BACT</name>
<dbReference type="FunFam" id="3.40.1440.10:FF:000001">
    <property type="entry name" value="UvrABC system protein C"/>
    <property type="match status" value="1"/>
</dbReference>
<dbReference type="GO" id="GO:0009380">
    <property type="term" value="C:excinuclease repair complex"/>
    <property type="evidence" value="ECO:0007669"/>
    <property type="project" value="TreeGrafter"/>
</dbReference>
<evidence type="ECO:0000259" key="8">
    <source>
        <dbReference type="PROSITE" id="PS50164"/>
    </source>
</evidence>
<evidence type="ECO:0000313" key="10">
    <source>
        <dbReference type="EMBL" id="GHB96810.1"/>
    </source>
</evidence>
<evidence type="ECO:0000313" key="11">
    <source>
        <dbReference type="Proteomes" id="UP000642829"/>
    </source>
</evidence>
<dbReference type="InterPro" id="IPR050066">
    <property type="entry name" value="UvrABC_protein_C"/>
</dbReference>
<comment type="caution">
    <text evidence="10">The sequence shown here is derived from an EMBL/GenBank/DDBJ whole genome shotgun (WGS) entry which is preliminary data.</text>
</comment>
<keyword evidence="5" id="KW-0234">DNA repair</keyword>
<evidence type="ECO:0000256" key="2">
    <source>
        <dbReference type="ARBA" id="ARBA00022763"/>
    </source>
</evidence>
<dbReference type="Gene3D" id="3.30.420.340">
    <property type="entry name" value="UvrC, RNAse H endonuclease domain"/>
    <property type="match status" value="1"/>
</dbReference>
<dbReference type="InterPro" id="IPR035901">
    <property type="entry name" value="GIY-YIG_endonuc_sf"/>
</dbReference>
<gene>
    <name evidence="10" type="primary">uvrC</name>
    <name evidence="10" type="ORF">GCM10007047_10950</name>
</gene>
<dbReference type="PANTHER" id="PTHR30562:SF1">
    <property type="entry name" value="UVRABC SYSTEM PROTEIN C"/>
    <property type="match status" value="1"/>
</dbReference>
<dbReference type="Pfam" id="PF08459">
    <property type="entry name" value="UvrC_RNaseH_dom"/>
    <property type="match status" value="1"/>
</dbReference>
<dbReference type="Proteomes" id="UP000642829">
    <property type="component" value="Unassembled WGS sequence"/>
</dbReference>
<dbReference type="Pfam" id="PF14520">
    <property type="entry name" value="HHH_5"/>
    <property type="match status" value="1"/>
</dbReference>
<evidence type="ECO:0000256" key="4">
    <source>
        <dbReference type="ARBA" id="ARBA00022881"/>
    </source>
</evidence>
<dbReference type="SMART" id="SM00278">
    <property type="entry name" value="HhH1"/>
    <property type="match status" value="2"/>
</dbReference>
<sequence>MISSALKEKVRRLPDGPGVYLMKDRFGRVLYVGKAKGLKKRVSTYFQPSRKQAVAQPKVAAMLDLIYDFDIIEVRSEQEALLLEGKLIKQYKPKYNTDFTDNKQFLLVRVDIASELPRFRLTRNRLEDGARYFGPFAHSGLLRKTLAEMRRRFGILLGDAKPKRLEDDRWLLYDDARAEIYEQTTEVTTEEYHQRVATGLKFLEGKTREWVQDLEDEMQKAASEHRFEKAAQLRDVMFALKKTLHNQRTFTREPRVAVPGADEAADQLKEALGLRRPPRTLECFDISHISGSFVVASMVRFAEGRPDKNNYRRYRIKSFIGNDDYRAMEEVVGRRYRRLHEEEKAFPDIVVIDGGVGQVRAALKAFLVLDLEPPMMFGLAKREETIVFADDREPIQLPTHSPALHLLQRLRDEAHRFANTFNAELRSKKIRESVLDDFEGLGPVRREALLEHFRSFDRLRGATVEQLQAAPGIGPKLASQLHNFLHPKVTGTD</sequence>
<dbReference type="AlphaFoldDB" id="A0A8J3DAE2"/>
<evidence type="ECO:0000259" key="9">
    <source>
        <dbReference type="PROSITE" id="PS50165"/>
    </source>
</evidence>
<dbReference type="SUPFAM" id="SSF46600">
    <property type="entry name" value="C-terminal UvrC-binding domain of UvrB"/>
    <property type="match status" value="1"/>
</dbReference>